<dbReference type="OrthoDB" id="2507671at2759"/>
<reference evidence="1 2" key="1">
    <citation type="submission" date="2015-08" db="EMBL/GenBank/DDBJ databases">
        <title>Next Generation Sequencing and Analysis of the Genome of Puccinia sorghi L Schw, the Causal Agent of Maize Common Rust.</title>
        <authorList>
            <person name="Rochi L."/>
            <person name="Burguener G."/>
            <person name="Darino M."/>
            <person name="Turjanski A."/>
            <person name="Kreff E."/>
            <person name="Dieguez M.J."/>
            <person name="Sacco F."/>
        </authorList>
    </citation>
    <scope>NUCLEOTIDE SEQUENCE [LARGE SCALE GENOMIC DNA]</scope>
    <source>
        <strain evidence="1 2">RO10H11247</strain>
    </source>
</reference>
<name>A0A0L6UFI0_9BASI</name>
<evidence type="ECO:0000313" key="2">
    <source>
        <dbReference type="Proteomes" id="UP000037035"/>
    </source>
</evidence>
<dbReference type="EMBL" id="LAVV01012117">
    <property type="protein sequence ID" value="KNZ47007.1"/>
    <property type="molecule type" value="Genomic_DNA"/>
</dbReference>
<proteinExistence type="predicted"/>
<sequence>MAAHANFHKPSDNLFFTVDVSTQNHPAFTNTCAHIEKHHLTPAQVLEVKNLREAGLKPSKVLKVMNTTKQEGKSLIATKNTIYVAKKQNQLGNSDYSNYVKTENDETLKALFFCNHSYLKL</sequence>
<keyword evidence="2" id="KW-1185">Reference proteome</keyword>
<accession>A0A0L6UFI0</accession>
<evidence type="ECO:0000313" key="1">
    <source>
        <dbReference type="EMBL" id="KNZ47007.1"/>
    </source>
</evidence>
<organism evidence="1 2">
    <name type="scientific">Puccinia sorghi</name>
    <dbReference type="NCBI Taxonomy" id="27349"/>
    <lineage>
        <taxon>Eukaryota</taxon>
        <taxon>Fungi</taxon>
        <taxon>Dikarya</taxon>
        <taxon>Basidiomycota</taxon>
        <taxon>Pucciniomycotina</taxon>
        <taxon>Pucciniomycetes</taxon>
        <taxon>Pucciniales</taxon>
        <taxon>Pucciniaceae</taxon>
        <taxon>Puccinia</taxon>
    </lineage>
</organism>
<dbReference type="Proteomes" id="UP000037035">
    <property type="component" value="Unassembled WGS sequence"/>
</dbReference>
<protein>
    <submittedName>
        <fullName evidence="1">Uncharacterized protein</fullName>
    </submittedName>
</protein>
<gene>
    <name evidence="1" type="ORF">VP01_675g10</name>
</gene>
<comment type="caution">
    <text evidence="1">The sequence shown here is derived from an EMBL/GenBank/DDBJ whole genome shotgun (WGS) entry which is preliminary data.</text>
</comment>
<dbReference type="VEuPathDB" id="FungiDB:VP01_675g10"/>
<dbReference type="AlphaFoldDB" id="A0A0L6UFI0"/>